<dbReference type="OrthoDB" id="7284767at2"/>
<dbReference type="Pfam" id="PF00550">
    <property type="entry name" value="PP-binding"/>
    <property type="match status" value="1"/>
</dbReference>
<reference evidence="2 3" key="1">
    <citation type="submission" date="2018-05" db="EMBL/GenBank/DDBJ databases">
        <title>Genomic Encyclopedia of Type Strains, Phase IV (KMG-IV): sequencing the most valuable type-strain genomes for metagenomic binning, comparative biology and taxonomic classification.</title>
        <authorList>
            <person name="Goeker M."/>
        </authorList>
    </citation>
    <scope>NUCLEOTIDE SEQUENCE [LARGE SCALE GENOMIC DNA]</scope>
    <source>
        <strain evidence="2 3">DSM 25350</strain>
    </source>
</reference>
<dbReference type="RefSeq" id="WP_109761768.1">
    <property type="nucleotide sequence ID" value="NZ_QGGU01000002.1"/>
</dbReference>
<sequence length="79" mass="8603">MAIEKVRDILSTHGRLTTPVDSLEDDSDLYQAGLTSLATVGLMLALEDEFDIEFPDSALSRKTFGSIEAIADTVDDLLE</sequence>
<dbReference type="Gene3D" id="1.10.1200.10">
    <property type="entry name" value="ACP-like"/>
    <property type="match status" value="1"/>
</dbReference>
<evidence type="ECO:0000313" key="2">
    <source>
        <dbReference type="EMBL" id="PWK53696.1"/>
    </source>
</evidence>
<evidence type="ECO:0000313" key="3">
    <source>
        <dbReference type="Proteomes" id="UP000245790"/>
    </source>
</evidence>
<dbReference type="AlphaFoldDB" id="A0A316G154"/>
<feature type="domain" description="Carrier" evidence="1">
    <location>
        <begin position="1"/>
        <end position="78"/>
    </location>
</feature>
<accession>A0A316G154</accession>
<gene>
    <name evidence="2" type="ORF">C8D97_10284</name>
</gene>
<name>A0A316G154_9GAMM</name>
<proteinExistence type="predicted"/>
<dbReference type="PROSITE" id="PS50075">
    <property type="entry name" value="CARRIER"/>
    <property type="match status" value="1"/>
</dbReference>
<comment type="caution">
    <text evidence="2">The sequence shown here is derived from an EMBL/GenBank/DDBJ whole genome shotgun (WGS) entry which is preliminary data.</text>
</comment>
<evidence type="ECO:0000259" key="1">
    <source>
        <dbReference type="PROSITE" id="PS50075"/>
    </source>
</evidence>
<keyword evidence="3" id="KW-1185">Reference proteome</keyword>
<dbReference type="Proteomes" id="UP000245790">
    <property type="component" value="Unassembled WGS sequence"/>
</dbReference>
<dbReference type="EMBL" id="QGGU01000002">
    <property type="protein sequence ID" value="PWK53696.1"/>
    <property type="molecule type" value="Genomic_DNA"/>
</dbReference>
<dbReference type="InterPro" id="IPR036736">
    <property type="entry name" value="ACP-like_sf"/>
</dbReference>
<protein>
    <submittedName>
        <fullName evidence="2">Acyl carrier protein</fullName>
    </submittedName>
</protein>
<dbReference type="SUPFAM" id="SSF47336">
    <property type="entry name" value="ACP-like"/>
    <property type="match status" value="1"/>
</dbReference>
<dbReference type="InterPro" id="IPR009081">
    <property type="entry name" value="PP-bd_ACP"/>
</dbReference>
<organism evidence="2 3">
    <name type="scientific">Pleionea mediterranea</name>
    <dbReference type="NCBI Taxonomy" id="523701"/>
    <lineage>
        <taxon>Bacteria</taxon>
        <taxon>Pseudomonadati</taxon>
        <taxon>Pseudomonadota</taxon>
        <taxon>Gammaproteobacteria</taxon>
        <taxon>Oceanospirillales</taxon>
        <taxon>Pleioneaceae</taxon>
        <taxon>Pleionea</taxon>
    </lineage>
</organism>
<dbReference type="NCBIfam" id="NF005480">
    <property type="entry name" value="PRK07081.1"/>
    <property type="match status" value="1"/>
</dbReference>